<dbReference type="Proteomes" id="UP000230869">
    <property type="component" value="Unassembled WGS sequence"/>
</dbReference>
<comment type="caution">
    <text evidence="2">The sequence shown here is derived from an EMBL/GenBank/DDBJ whole genome shotgun (WGS) entry which is preliminary data.</text>
</comment>
<evidence type="ECO:0000313" key="2">
    <source>
        <dbReference type="EMBL" id="PIR13956.1"/>
    </source>
</evidence>
<evidence type="ECO:0000313" key="3">
    <source>
        <dbReference type="Proteomes" id="UP000230869"/>
    </source>
</evidence>
<name>A0A2M6KA44_9BACT</name>
<dbReference type="EMBL" id="PCWW01000009">
    <property type="protein sequence ID" value="PIR13956.1"/>
    <property type="molecule type" value="Genomic_DNA"/>
</dbReference>
<dbReference type="AlphaFoldDB" id="A0A2M6KA44"/>
<protein>
    <submittedName>
        <fullName evidence="2">Uncharacterized protein</fullName>
    </submittedName>
</protein>
<evidence type="ECO:0000256" key="1">
    <source>
        <dbReference type="SAM" id="SignalP"/>
    </source>
</evidence>
<accession>A0A2M6KA44</accession>
<keyword evidence="1" id="KW-0732">Signal</keyword>
<proteinExistence type="predicted"/>
<feature type="chain" id="PRO_5014895576" evidence="1">
    <location>
        <begin position="22"/>
        <end position="385"/>
    </location>
</feature>
<gene>
    <name evidence="2" type="ORF">COV49_00440</name>
</gene>
<sequence length="385" mass="42948">MKRLNFIIVLAVILNVSPSVAETTLIYNFNKPTFANISAPENIYEYNYFLGKGAENINNLGDNFFTRLLEGATLGLAIAEMDVVGHKYAHRDVAEHNGAEDTKVHIDFLGGRIKYIGSATSLQKLKRDATGFNWESTIVDYAIKRQLTKKVKLSSLLTYLVGQLNFPGYRFFSSDEPISESEYNDISSYCWNITSNQKKHDKTPSCSEKTACHCPCQKIRDKVFLDSEKAAWWNVIGALPAVRAGIVYLFTGDLPEMPNWWLNPQAELTDAGVMYVLSGWYKTKSGLTLHVRPGWGKNRVEDKDLFSLEAEISDIPLFKALTAEITGGVSETLEASCSIGGSVKIPVSKRQAVSLGANHYSGYHRKNPSAEGSWAEIIAQWHLKF</sequence>
<organism evidence="2 3">
    <name type="scientific">Candidatus Falkowbacteria bacterium CG11_big_fil_rev_8_21_14_0_20_39_10</name>
    <dbReference type="NCBI Taxonomy" id="1974570"/>
    <lineage>
        <taxon>Bacteria</taxon>
        <taxon>Candidatus Falkowiibacteriota</taxon>
    </lineage>
</organism>
<feature type="signal peptide" evidence="1">
    <location>
        <begin position="1"/>
        <end position="21"/>
    </location>
</feature>
<reference evidence="2 3" key="1">
    <citation type="submission" date="2017-09" db="EMBL/GenBank/DDBJ databases">
        <title>Depth-based differentiation of microbial function through sediment-hosted aquifers and enrichment of novel symbionts in the deep terrestrial subsurface.</title>
        <authorList>
            <person name="Probst A.J."/>
            <person name="Ladd B."/>
            <person name="Jarett J.K."/>
            <person name="Geller-Mcgrath D.E."/>
            <person name="Sieber C.M."/>
            <person name="Emerson J.B."/>
            <person name="Anantharaman K."/>
            <person name="Thomas B.C."/>
            <person name="Malmstrom R."/>
            <person name="Stieglmeier M."/>
            <person name="Klingl A."/>
            <person name="Woyke T."/>
            <person name="Ryan C.M."/>
            <person name="Banfield J.F."/>
        </authorList>
    </citation>
    <scope>NUCLEOTIDE SEQUENCE [LARGE SCALE GENOMIC DNA]</scope>
    <source>
        <strain evidence="2">CG11_big_fil_rev_8_21_14_0_20_39_10</strain>
    </source>
</reference>